<evidence type="ECO:0000313" key="4">
    <source>
        <dbReference type="EMBL" id="CZR69038.1"/>
    </source>
</evidence>
<dbReference type="PANTHER" id="PTHR11474">
    <property type="entry name" value="TYROSINASE FAMILY MEMBER"/>
    <property type="match status" value="1"/>
</dbReference>
<dbReference type="SUPFAM" id="SSF48056">
    <property type="entry name" value="Di-copper centre-containing domain"/>
    <property type="match status" value="1"/>
</dbReference>
<evidence type="ECO:0000313" key="5">
    <source>
        <dbReference type="Proteomes" id="UP000184330"/>
    </source>
</evidence>
<dbReference type="EMBL" id="FJOG01000064">
    <property type="protein sequence ID" value="CZR69038.1"/>
    <property type="molecule type" value="Genomic_DNA"/>
</dbReference>
<dbReference type="PRINTS" id="PR00092">
    <property type="entry name" value="TYROSINASE"/>
</dbReference>
<reference evidence="4 5" key="1">
    <citation type="submission" date="2016-03" db="EMBL/GenBank/DDBJ databases">
        <authorList>
            <person name="Ploux O."/>
        </authorList>
    </citation>
    <scope>NUCLEOTIDE SEQUENCE [LARGE SCALE GENOMIC DNA]</scope>
    <source>
        <strain evidence="4 5">UAMH 11012</strain>
    </source>
</reference>
<name>A0A1L7XVJ9_9HELO</name>
<dbReference type="InterPro" id="IPR002227">
    <property type="entry name" value="Tyrosinase_Cu-bd"/>
</dbReference>
<proteinExistence type="predicted"/>
<dbReference type="OrthoDB" id="6132182at2759"/>
<dbReference type="Gene3D" id="1.10.1280.10">
    <property type="entry name" value="Di-copper center containing domain from catechol oxidase"/>
    <property type="match status" value="1"/>
</dbReference>
<dbReference type="Pfam" id="PF00264">
    <property type="entry name" value="Tyrosinase"/>
    <property type="match status" value="1"/>
</dbReference>
<keyword evidence="4" id="KW-0503">Monooxygenase</keyword>
<protein>
    <submittedName>
        <fullName evidence="4">Related to monophenol monooxygenase (Tyrosinase)</fullName>
    </submittedName>
</protein>
<keyword evidence="1" id="KW-0479">Metal-binding</keyword>
<gene>
    <name evidence="4" type="ORF">PAC_18939</name>
</gene>
<dbReference type="PROSITE" id="PS00498">
    <property type="entry name" value="TYROSINASE_2"/>
    <property type="match status" value="1"/>
</dbReference>
<evidence type="ECO:0000256" key="1">
    <source>
        <dbReference type="ARBA" id="ARBA00022723"/>
    </source>
</evidence>
<dbReference type="PANTHER" id="PTHR11474:SF126">
    <property type="entry name" value="TYROSINASE-LIKE PROTEIN TYR-1-RELATED"/>
    <property type="match status" value="1"/>
</dbReference>
<evidence type="ECO:0000259" key="3">
    <source>
        <dbReference type="PROSITE" id="PS00498"/>
    </source>
</evidence>
<accession>A0A1L7XVJ9</accession>
<dbReference type="InterPro" id="IPR050316">
    <property type="entry name" value="Tyrosinase/Hemocyanin"/>
</dbReference>
<dbReference type="InterPro" id="IPR008922">
    <property type="entry name" value="Di-copper_centre_dom_sf"/>
</dbReference>
<dbReference type="STRING" id="576137.A0A1L7XVJ9"/>
<dbReference type="Proteomes" id="UP000184330">
    <property type="component" value="Unassembled WGS sequence"/>
</dbReference>
<dbReference type="GO" id="GO:0004497">
    <property type="term" value="F:monooxygenase activity"/>
    <property type="evidence" value="ECO:0007669"/>
    <property type="project" value="UniProtKB-KW"/>
</dbReference>
<organism evidence="4 5">
    <name type="scientific">Phialocephala subalpina</name>
    <dbReference type="NCBI Taxonomy" id="576137"/>
    <lineage>
        <taxon>Eukaryota</taxon>
        <taxon>Fungi</taxon>
        <taxon>Dikarya</taxon>
        <taxon>Ascomycota</taxon>
        <taxon>Pezizomycotina</taxon>
        <taxon>Leotiomycetes</taxon>
        <taxon>Helotiales</taxon>
        <taxon>Mollisiaceae</taxon>
        <taxon>Phialocephala</taxon>
        <taxon>Phialocephala fortinii species complex</taxon>
    </lineage>
</organism>
<keyword evidence="4" id="KW-0560">Oxidoreductase</keyword>
<evidence type="ECO:0000256" key="2">
    <source>
        <dbReference type="ARBA" id="ARBA00023008"/>
    </source>
</evidence>
<feature type="domain" description="Tyrosinase copper-binding" evidence="3">
    <location>
        <begin position="228"/>
        <end position="239"/>
    </location>
</feature>
<keyword evidence="5" id="KW-1185">Reference proteome</keyword>
<dbReference type="GO" id="GO:0046872">
    <property type="term" value="F:metal ion binding"/>
    <property type="evidence" value="ECO:0007669"/>
    <property type="project" value="UniProtKB-KW"/>
</dbReference>
<sequence>MLIRSLKRPFHITLRSLTTPGDHAMTRPSFHTLMPHRRHALTIAINRLMDTPSRLGLNTSLYDDFTYIHIQLKNSVHHSAISLPWHRLFIHVFENALRTEGHYDGYLPYWDWTLDANDPLSSPIWDNRTGFGGNGTGPDNCVQEGILGKYIAKYNEWEYDEHCVKRKFEDSVEDGMMHGKQWGKEVVKDIVEGSKTYGEFRERLESGPHKHLHLGIGGEMFGIGSTNDPLFFVHHTQVDRLWWLWQQQNPSERNHEYFGPRIEESDISTEEASIEDQVLMLGMGQDRSVRDLLTTNTDILCYKYAMDI</sequence>
<keyword evidence="2" id="KW-0186">Copper</keyword>
<dbReference type="AlphaFoldDB" id="A0A1L7XVJ9"/>